<evidence type="ECO:0000256" key="5">
    <source>
        <dbReference type="ARBA" id="ARBA00022723"/>
    </source>
</evidence>
<dbReference type="InterPro" id="IPR033942">
    <property type="entry name" value="IMPase"/>
</dbReference>
<proteinExistence type="inferred from homology"/>
<dbReference type="PRINTS" id="PR00378">
    <property type="entry name" value="LIIMPHPHTASE"/>
</dbReference>
<dbReference type="GO" id="GO:0008934">
    <property type="term" value="F:inositol monophosphate 1-phosphatase activity"/>
    <property type="evidence" value="ECO:0007669"/>
    <property type="project" value="InterPro"/>
</dbReference>
<organism evidence="10 11">
    <name type="scientific">Owenia fusiformis</name>
    <name type="common">Polychaete worm</name>
    <dbReference type="NCBI Taxonomy" id="6347"/>
    <lineage>
        <taxon>Eukaryota</taxon>
        <taxon>Metazoa</taxon>
        <taxon>Spiralia</taxon>
        <taxon>Lophotrochozoa</taxon>
        <taxon>Annelida</taxon>
        <taxon>Polychaeta</taxon>
        <taxon>Sedentaria</taxon>
        <taxon>Canalipalpata</taxon>
        <taxon>Sabellida</taxon>
        <taxon>Oweniida</taxon>
        <taxon>Oweniidae</taxon>
        <taxon>Owenia</taxon>
    </lineage>
</organism>
<dbReference type="OrthoDB" id="10254945at2759"/>
<dbReference type="CDD" id="cd01639">
    <property type="entry name" value="IMPase"/>
    <property type="match status" value="1"/>
</dbReference>
<dbReference type="EC" id="3.1.3.25" evidence="9"/>
<sequence>MDKIEVKSSDIDEYLRVAIDVAKEAGKVICSALEVEKRIETKESLADLVTETDQQVEKMIISTFHQKFPTHCFIGEESVSSGEKCTLTNAPTWIIDPIDGTTNFVHRFQFSCISIGLLINKRTEVAVVFNPNLDHMYTAKRGHGAYCNNTKLKVSDVNNLQNALILAEFGSSRDPEKMTKRVETMHRIVNKSHGIRSLGSAAMAMCLVASGRGEAYYEYGIHCWDVAAGDLIVREAGGVVLDPSGSDMDMMARRVICACNKDIADQVISLLQTVEFERDSEEVVSGK</sequence>
<reference evidence="10" key="1">
    <citation type="submission" date="2022-03" db="EMBL/GenBank/DDBJ databases">
        <authorList>
            <person name="Martin C."/>
        </authorList>
    </citation>
    <scope>NUCLEOTIDE SEQUENCE</scope>
</reference>
<dbReference type="SUPFAM" id="SSF56655">
    <property type="entry name" value="Carbohydrate phosphatase"/>
    <property type="match status" value="1"/>
</dbReference>
<dbReference type="PROSITE" id="PS00629">
    <property type="entry name" value="IMP_1"/>
    <property type="match status" value="1"/>
</dbReference>
<protein>
    <recommendedName>
        <fullName evidence="9">Inositol-1-monophosphatase</fullName>
        <ecNumber evidence="9">3.1.3.25</ecNumber>
    </recommendedName>
</protein>
<dbReference type="PANTHER" id="PTHR20854">
    <property type="entry name" value="INOSITOL MONOPHOSPHATASE"/>
    <property type="match status" value="1"/>
</dbReference>
<evidence type="ECO:0000256" key="8">
    <source>
        <dbReference type="PIRSR" id="PIRSR600760-2"/>
    </source>
</evidence>
<dbReference type="InterPro" id="IPR020583">
    <property type="entry name" value="Inositol_monoP_metal-BS"/>
</dbReference>
<dbReference type="Proteomes" id="UP000749559">
    <property type="component" value="Unassembled WGS sequence"/>
</dbReference>
<evidence type="ECO:0000256" key="6">
    <source>
        <dbReference type="ARBA" id="ARBA00022801"/>
    </source>
</evidence>
<dbReference type="EMBL" id="CAIIXF020000003">
    <property type="protein sequence ID" value="CAH1780370.1"/>
    <property type="molecule type" value="Genomic_DNA"/>
</dbReference>
<evidence type="ECO:0000256" key="3">
    <source>
        <dbReference type="ARBA" id="ARBA00005152"/>
    </source>
</evidence>
<dbReference type="Gene3D" id="3.30.540.10">
    <property type="entry name" value="Fructose-1,6-Bisphosphatase, subunit A, domain 1"/>
    <property type="match status" value="1"/>
</dbReference>
<feature type="binding site" evidence="8">
    <location>
        <position position="96"/>
    </location>
    <ligand>
        <name>Mg(2+)</name>
        <dbReference type="ChEBI" id="CHEBI:18420"/>
        <label>1</label>
        <note>catalytic</note>
    </ligand>
</feature>
<dbReference type="InterPro" id="IPR020550">
    <property type="entry name" value="Inositol_monophosphatase_CS"/>
</dbReference>
<dbReference type="InterPro" id="IPR020552">
    <property type="entry name" value="Inositol_monoPase_Li-sen"/>
</dbReference>
<evidence type="ECO:0000256" key="1">
    <source>
        <dbReference type="ARBA" id="ARBA00001033"/>
    </source>
</evidence>
<dbReference type="PRINTS" id="PR00377">
    <property type="entry name" value="IMPHPHTASES"/>
</dbReference>
<dbReference type="FunFam" id="3.40.190.80:FF:000002">
    <property type="entry name" value="Inositol-1-monophosphatase"/>
    <property type="match status" value="1"/>
</dbReference>
<feature type="binding site" evidence="8">
    <location>
        <position position="98"/>
    </location>
    <ligand>
        <name>Mg(2+)</name>
        <dbReference type="ChEBI" id="CHEBI:18420"/>
        <label>1</label>
        <note>catalytic</note>
    </ligand>
</feature>
<comment type="pathway">
    <text evidence="3 9">Polyol metabolism; myo-inositol biosynthesis; myo-inositol from D-glucose 6-phosphate: step 2/2.</text>
</comment>
<comment type="caution">
    <text evidence="10">The sequence shown here is derived from an EMBL/GenBank/DDBJ whole genome shotgun (WGS) entry which is preliminary data.</text>
</comment>
<name>A0A8J1Y976_OWEFU</name>
<evidence type="ECO:0000256" key="2">
    <source>
        <dbReference type="ARBA" id="ARBA00001946"/>
    </source>
</evidence>
<evidence type="ECO:0000256" key="9">
    <source>
        <dbReference type="RuleBase" id="RU364068"/>
    </source>
</evidence>
<dbReference type="UniPathway" id="UPA00823">
    <property type="reaction ID" value="UER00788"/>
</dbReference>
<feature type="binding site" evidence="8">
    <location>
        <position position="225"/>
    </location>
    <ligand>
        <name>Mg(2+)</name>
        <dbReference type="ChEBI" id="CHEBI:18420"/>
        <label>1</label>
        <note>catalytic</note>
    </ligand>
</feature>
<evidence type="ECO:0000313" key="10">
    <source>
        <dbReference type="EMBL" id="CAH1780370.1"/>
    </source>
</evidence>
<evidence type="ECO:0000256" key="4">
    <source>
        <dbReference type="ARBA" id="ARBA00009759"/>
    </source>
</evidence>
<dbReference type="GO" id="GO:0046872">
    <property type="term" value="F:metal ion binding"/>
    <property type="evidence" value="ECO:0007669"/>
    <property type="project" value="UniProtKB-KW"/>
</dbReference>
<dbReference type="GO" id="GO:0007165">
    <property type="term" value="P:signal transduction"/>
    <property type="evidence" value="ECO:0007669"/>
    <property type="project" value="TreeGrafter"/>
</dbReference>
<keyword evidence="5 8" id="KW-0479">Metal-binding</keyword>
<dbReference type="PANTHER" id="PTHR20854:SF4">
    <property type="entry name" value="INOSITOL-1-MONOPHOSPHATASE-RELATED"/>
    <property type="match status" value="1"/>
</dbReference>
<evidence type="ECO:0000256" key="7">
    <source>
        <dbReference type="ARBA" id="ARBA00022842"/>
    </source>
</evidence>
<dbReference type="FunFam" id="3.30.540.10:FF:000004">
    <property type="entry name" value="Inositol-1-monophosphatase"/>
    <property type="match status" value="1"/>
</dbReference>
<dbReference type="Pfam" id="PF00459">
    <property type="entry name" value="Inositol_P"/>
    <property type="match status" value="1"/>
</dbReference>
<dbReference type="GO" id="GO:0046854">
    <property type="term" value="P:phosphatidylinositol phosphate biosynthetic process"/>
    <property type="evidence" value="ECO:0007669"/>
    <property type="project" value="InterPro"/>
</dbReference>
<comment type="cofactor">
    <cofactor evidence="2 8 9">
        <name>Mg(2+)</name>
        <dbReference type="ChEBI" id="CHEBI:18420"/>
    </cofactor>
</comment>
<accession>A0A8J1Y976</accession>
<evidence type="ECO:0000313" key="11">
    <source>
        <dbReference type="Proteomes" id="UP000749559"/>
    </source>
</evidence>
<feature type="binding site" evidence="8">
    <location>
        <position position="76"/>
    </location>
    <ligand>
        <name>Mg(2+)</name>
        <dbReference type="ChEBI" id="CHEBI:18420"/>
        <label>1</label>
        <note>catalytic</note>
    </ligand>
</feature>
<dbReference type="AlphaFoldDB" id="A0A8J1Y976"/>
<keyword evidence="7 8" id="KW-0460">Magnesium</keyword>
<feature type="binding site" evidence="8">
    <location>
        <position position="99"/>
    </location>
    <ligand>
        <name>Mg(2+)</name>
        <dbReference type="ChEBI" id="CHEBI:18420"/>
        <label>1</label>
        <note>catalytic</note>
    </ligand>
</feature>
<dbReference type="Gene3D" id="3.40.190.80">
    <property type="match status" value="1"/>
</dbReference>
<comment type="similarity">
    <text evidence="4 9">Belongs to the inositol monophosphatase superfamily.</text>
</comment>
<gene>
    <name evidence="10" type="ORF">OFUS_LOCUS7070</name>
</gene>
<dbReference type="GO" id="GO:0006021">
    <property type="term" value="P:inositol biosynthetic process"/>
    <property type="evidence" value="ECO:0007669"/>
    <property type="project" value="UniProtKB-UniPathway"/>
</dbReference>
<dbReference type="InterPro" id="IPR000760">
    <property type="entry name" value="Inositol_monophosphatase-like"/>
</dbReference>
<comment type="catalytic activity">
    <reaction evidence="1 9">
        <text>a myo-inositol phosphate + H2O = myo-inositol + phosphate</text>
        <dbReference type="Rhea" id="RHEA:24056"/>
        <dbReference type="ChEBI" id="CHEBI:15377"/>
        <dbReference type="ChEBI" id="CHEBI:17268"/>
        <dbReference type="ChEBI" id="CHEBI:43474"/>
        <dbReference type="ChEBI" id="CHEBI:84139"/>
        <dbReference type="EC" id="3.1.3.25"/>
    </reaction>
</comment>
<dbReference type="PROSITE" id="PS00630">
    <property type="entry name" value="IMP_2"/>
    <property type="match status" value="1"/>
</dbReference>
<keyword evidence="6 9" id="KW-0378">Hydrolase</keyword>
<keyword evidence="11" id="KW-1185">Reference proteome</keyword>